<accession>A0A653CAJ9</accession>
<dbReference type="Proteomes" id="UP000410492">
    <property type="component" value="Unassembled WGS sequence"/>
</dbReference>
<evidence type="ECO:0000313" key="2">
    <source>
        <dbReference type="EMBL" id="VEN44971.1"/>
    </source>
</evidence>
<dbReference type="SUPFAM" id="SSF81606">
    <property type="entry name" value="PP2C-like"/>
    <property type="match status" value="1"/>
</dbReference>
<dbReference type="InterPro" id="IPR036457">
    <property type="entry name" value="PPM-type-like_dom_sf"/>
</dbReference>
<protein>
    <recommendedName>
        <fullName evidence="4">PPM-type phosphatase domain-containing protein</fullName>
    </recommendedName>
</protein>
<gene>
    <name evidence="2" type="ORF">CALMAC_LOCUS7581</name>
</gene>
<evidence type="ECO:0008006" key="4">
    <source>
        <dbReference type="Google" id="ProtNLM"/>
    </source>
</evidence>
<dbReference type="PANTHER" id="PTHR21586:SF0">
    <property type="entry name" value="PP2C-LIKE DOMAIN-CONTAINING PROTEIN CG9801"/>
    <property type="match status" value="1"/>
</dbReference>
<feature type="compositionally biased region" description="Basic and acidic residues" evidence="1">
    <location>
        <begin position="245"/>
        <end position="254"/>
    </location>
</feature>
<sequence length="391" mass="43314">MFNTKVFSGEKASIAAKSAVHGSLHYLNKTIFNDTKPFENLTVIADDSVRPPMIENSVVSNTREVFVCLLRAFNCAHDLILENQGMLTTLTVSVVLPLKQNLRKHPVVASGEEKMESERQYVCCTCNVGDTLAYVYSKKYGIREITKGSHDVTCSRDMRDALGALGPVDGINPELSNLTLSITTLHRGDIVLVASDGMTDNFDPNVCKYTVNLPNAVPVDTKSKRTNPPLKSEGSFLPLVSAPKEQQKPARGENPRNQQKGGAVSKQETLVSRVPSQKPPVKPLRRFKNKKLVDLTSKESSSLTNTNFDRISAYTQSRSKSFHREAKLVTAISEESRIIENIEKGIEQTEASVDYGNPLVAQFMKQNAVEGSYRQPKEEVDKENVRIEEGI</sequence>
<dbReference type="EMBL" id="CAACVG010007349">
    <property type="protein sequence ID" value="VEN44971.1"/>
    <property type="molecule type" value="Genomic_DNA"/>
</dbReference>
<dbReference type="OrthoDB" id="2556847at2759"/>
<dbReference type="PANTHER" id="PTHR21586">
    <property type="entry name" value="TIPA"/>
    <property type="match status" value="1"/>
</dbReference>
<reference evidence="2 3" key="1">
    <citation type="submission" date="2019-01" db="EMBL/GenBank/DDBJ databases">
        <authorList>
            <person name="Sayadi A."/>
        </authorList>
    </citation>
    <scope>NUCLEOTIDE SEQUENCE [LARGE SCALE GENOMIC DNA]</scope>
</reference>
<evidence type="ECO:0000256" key="1">
    <source>
        <dbReference type="SAM" id="MobiDB-lite"/>
    </source>
</evidence>
<evidence type="ECO:0000313" key="3">
    <source>
        <dbReference type="Proteomes" id="UP000410492"/>
    </source>
</evidence>
<dbReference type="InterPro" id="IPR053287">
    <property type="entry name" value="PP2C-like_domain"/>
</dbReference>
<feature type="compositionally biased region" description="Polar residues" evidence="1">
    <location>
        <begin position="255"/>
        <end position="270"/>
    </location>
</feature>
<keyword evidence="3" id="KW-1185">Reference proteome</keyword>
<name>A0A653CAJ9_CALMS</name>
<proteinExistence type="predicted"/>
<dbReference type="Gene3D" id="3.60.40.10">
    <property type="entry name" value="PPM-type phosphatase domain"/>
    <property type="match status" value="1"/>
</dbReference>
<dbReference type="AlphaFoldDB" id="A0A653CAJ9"/>
<organism evidence="2 3">
    <name type="scientific">Callosobruchus maculatus</name>
    <name type="common">Southern cowpea weevil</name>
    <name type="synonym">Pulse bruchid</name>
    <dbReference type="NCBI Taxonomy" id="64391"/>
    <lineage>
        <taxon>Eukaryota</taxon>
        <taxon>Metazoa</taxon>
        <taxon>Ecdysozoa</taxon>
        <taxon>Arthropoda</taxon>
        <taxon>Hexapoda</taxon>
        <taxon>Insecta</taxon>
        <taxon>Pterygota</taxon>
        <taxon>Neoptera</taxon>
        <taxon>Endopterygota</taxon>
        <taxon>Coleoptera</taxon>
        <taxon>Polyphaga</taxon>
        <taxon>Cucujiformia</taxon>
        <taxon>Chrysomeloidea</taxon>
        <taxon>Chrysomelidae</taxon>
        <taxon>Bruchinae</taxon>
        <taxon>Bruchini</taxon>
        <taxon>Callosobruchus</taxon>
    </lineage>
</organism>
<feature type="region of interest" description="Disordered" evidence="1">
    <location>
        <begin position="218"/>
        <end position="282"/>
    </location>
</feature>